<dbReference type="RefSeq" id="WP_099017962.1">
    <property type="nucleotide sequence ID" value="NZ_NIHB01000001.1"/>
</dbReference>
<proteinExistence type="predicted"/>
<evidence type="ECO:0000256" key="4">
    <source>
        <dbReference type="ARBA" id="ARBA00022519"/>
    </source>
</evidence>
<evidence type="ECO:0000256" key="5">
    <source>
        <dbReference type="ARBA" id="ARBA00022741"/>
    </source>
</evidence>
<dbReference type="InterPro" id="IPR005116">
    <property type="entry name" value="Transp-assoc_OB_typ1"/>
</dbReference>
<keyword evidence="3 9" id="KW-0500">Molybdenum</keyword>
<dbReference type="InterPro" id="IPR017871">
    <property type="entry name" value="ABC_transporter-like_CS"/>
</dbReference>
<feature type="domain" description="ABC transporter" evidence="10">
    <location>
        <begin position="1"/>
        <end position="233"/>
    </location>
</feature>
<dbReference type="EMBL" id="SNZB01000001">
    <property type="protein sequence ID" value="TDR23392.1"/>
    <property type="molecule type" value="Genomic_DNA"/>
</dbReference>
<dbReference type="InterPro" id="IPR008995">
    <property type="entry name" value="Mo/tungstate-bd_C_term_dom"/>
</dbReference>
<dbReference type="Pfam" id="PF00005">
    <property type="entry name" value="ABC_tran"/>
    <property type="match status" value="1"/>
</dbReference>
<sequence length="357" mass="39542">MNIAGHCHFKIKREDFELELAFDIPVAGIMAIYGESGCGKTSILRAMVGLDHHSGSCFTLNGVALQKGGVFIPAEQRKVGLVFQDLSLFPHLNVRENIQFAEKRNPSGNNIKRSDVLDVLAIGALLDRMPQQLSGGEQQRVAIARTLMRQPELLLLDEPMSALDDNNKQRLIPYLRQVHQTFDLPMMVVSHDLNVVTQLCDHILMINDRGYQFHDSIHQAMLSDDAETFKSQQLQAVFNTQVIDRDEAFGLTTVETPTGTTFYINGLFPKTQAIRLNIHAKDVSMSLQAPQQSSILNVLAAKVVEVKATPGFECLVVAQVGEDQIMGLISKKSAINLKLQVNQNIFIQIKTNAIVAG</sequence>
<dbReference type="InterPro" id="IPR003439">
    <property type="entry name" value="ABC_transporter-like_ATP-bd"/>
</dbReference>
<evidence type="ECO:0000256" key="6">
    <source>
        <dbReference type="ARBA" id="ARBA00022840"/>
    </source>
</evidence>
<evidence type="ECO:0000256" key="7">
    <source>
        <dbReference type="ARBA" id="ARBA00022967"/>
    </source>
</evidence>
<dbReference type="GO" id="GO:0016020">
    <property type="term" value="C:membrane"/>
    <property type="evidence" value="ECO:0007669"/>
    <property type="project" value="InterPro"/>
</dbReference>
<dbReference type="Proteomes" id="UP000295724">
    <property type="component" value="Unassembled WGS sequence"/>
</dbReference>
<keyword evidence="5" id="KW-0547">Nucleotide-binding</keyword>
<evidence type="ECO:0000256" key="2">
    <source>
        <dbReference type="ARBA" id="ARBA00022475"/>
    </source>
</evidence>
<dbReference type="GO" id="GO:0016887">
    <property type="term" value="F:ATP hydrolysis activity"/>
    <property type="evidence" value="ECO:0007669"/>
    <property type="project" value="InterPro"/>
</dbReference>
<dbReference type="PROSITE" id="PS51866">
    <property type="entry name" value="MOP"/>
    <property type="match status" value="1"/>
</dbReference>
<dbReference type="Gene3D" id="2.40.50.100">
    <property type="match status" value="1"/>
</dbReference>
<keyword evidence="6 12" id="KW-0067">ATP-binding</keyword>
<dbReference type="SMART" id="SM00382">
    <property type="entry name" value="AAA"/>
    <property type="match status" value="1"/>
</dbReference>
<keyword evidence="13" id="KW-1185">Reference proteome</keyword>
<dbReference type="GO" id="GO:0005524">
    <property type="term" value="F:ATP binding"/>
    <property type="evidence" value="ECO:0007669"/>
    <property type="project" value="UniProtKB-KW"/>
</dbReference>
<dbReference type="GO" id="GO:0140359">
    <property type="term" value="F:ABC-type transporter activity"/>
    <property type="evidence" value="ECO:0007669"/>
    <property type="project" value="InterPro"/>
</dbReference>
<dbReference type="InterPro" id="IPR050334">
    <property type="entry name" value="Molybdenum_import_ModC"/>
</dbReference>
<evidence type="ECO:0000259" key="10">
    <source>
        <dbReference type="PROSITE" id="PS50893"/>
    </source>
</evidence>
<keyword evidence="1" id="KW-0813">Transport</keyword>
<dbReference type="AlphaFoldDB" id="A0A4R6XTU6"/>
<dbReference type="SUPFAM" id="SSF52540">
    <property type="entry name" value="P-loop containing nucleoside triphosphate hydrolases"/>
    <property type="match status" value="1"/>
</dbReference>
<dbReference type="PANTHER" id="PTHR43514:SF4">
    <property type="entry name" value="ABC TRANSPORTER I FAMILY MEMBER 10"/>
    <property type="match status" value="1"/>
</dbReference>
<organism evidence="12 13">
    <name type="scientific">Marinicella litoralis</name>
    <dbReference type="NCBI Taxonomy" id="644220"/>
    <lineage>
        <taxon>Bacteria</taxon>
        <taxon>Pseudomonadati</taxon>
        <taxon>Pseudomonadota</taxon>
        <taxon>Gammaproteobacteria</taxon>
        <taxon>Lysobacterales</taxon>
        <taxon>Marinicellaceae</taxon>
        <taxon>Marinicella</taxon>
    </lineage>
</organism>
<evidence type="ECO:0000256" key="3">
    <source>
        <dbReference type="ARBA" id="ARBA00022505"/>
    </source>
</evidence>
<evidence type="ECO:0000313" key="13">
    <source>
        <dbReference type="Proteomes" id="UP000295724"/>
    </source>
</evidence>
<evidence type="ECO:0000313" key="12">
    <source>
        <dbReference type="EMBL" id="TDR23392.1"/>
    </source>
</evidence>
<dbReference type="NCBIfam" id="TIGR02142">
    <property type="entry name" value="modC_ABC"/>
    <property type="match status" value="1"/>
</dbReference>
<protein>
    <submittedName>
        <fullName evidence="12">Molybdate transport system ATP-binding protein</fullName>
    </submittedName>
</protein>
<reference evidence="12 13" key="1">
    <citation type="submission" date="2019-03" db="EMBL/GenBank/DDBJ databases">
        <title>Genomic Encyclopedia of Type Strains, Phase IV (KMG-IV): sequencing the most valuable type-strain genomes for metagenomic binning, comparative biology and taxonomic classification.</title>
        <authorList>
            <person name="Goeker M."/>
        </authorList>
    </citation>
    <scope>NUCLEOTIDE SEQUENCE [LARGE SCALE GENOMIC DNA]</scope>
    <source>
        <strain evidence="12 13">DSM 25488</strain>
    </source>
</reference>
<dbReference type="SUPFAM" id="SSF50331">
    <property type="entry name" value="MOP-like"/>
    <property type="match status" value="1"/>
</dbReference>
<dbReference type="PANTHER" id="PTHR43514">
    <property type="entry name" value="ABC TRANSPORTER I FAMILY MEMBER 10"/>
    <property type="match status" value="1"/>
</dbReference>
<dbReference type="InterPro" id="IPR027417">
    <property type="entry name" value="P-loop_NTPase"/>
</dbReference>
<dbReference type="PROSITE" id="PS00211">
    <property type="entry name" value="ABC_TRANSPORTER_1"/>
    <property type="match status" value="1"/>
</dbReference>
<dbReference type="Gene3D" id="3.40.50.300">
    <property type="entry name" value="P-loop containing nucleotide triphosphate hydrolases"/>
    <property type="match status" value="1"/>
</dbReference>
<keyword evidence="4" id="KW-0997">Cell inner membrane</keyword>
<keyword evidence="8" id="KW-0472">Membrane</keyword>
<accession>A0A4R6XTU6</accession>
<dbReference type="Pfam" id="PF03459">
    <property type="entry name" value="TOBE"/>
    <property type="match status" value="1"/>
</dbReference>
<name>A0A4R6XTU6_9GAMM</name>
<comment type="caution">
    <text evidence="12">The sequence shown here is derived from an EMBL/GenBank/DDBJ whole genome shotgun (WGS) entry which is preliminary data.</text>
</comment>
<keyword evidence="7" id="KW-1278">Translocase</keyword>
<evidence type="ECO:0000256" key="1">
    <source>
        <dbReference type="ARBA" id="ARBA00022448"/>
    </source>
</evidence>
<feature type="domain" description="Mop" evidence="11">
    <location>
        <begin position="292"/>
        <end position="357"/>
    </location>
</feature>
<evidence type="ECO:0000256" key="9">
    <source>
        <dbReference type="PROSITE-ProRule" id="PRU01213"/>
    </source>
</evidence>
<dbReference type="OrthoDB" id="9802264at2"/>
<dbReference type="InterPro" id="IPR011868">
    <property type="entry name" value="ModC_ABC_ATP-bd"/>
</dbReference>
<dbReference type="GO" id="GO:0015098">
    <property type="term" value="F:molybdate ion transmembrane transporter activity"/>
    <property type="evidence" value="ECO:0007669"/>
    <property type="project" value="InterPro"/>
</dbReference>
<dbReference type="InterPro" id="IPR004606">
    <property type="entry name" value="Mop_domain"/>
</dbReference>
<evidence type="ECO:0000256" key="8">
    <source>
        <dbReference type="ARBA" id="ARBA00023136"/>
    </source>
</evidence>
<gene>
    <name evidence="12" type="ORF">C8D91_0253</name>
</gene>
<evidence type="ECO:0000259" key="11">
    <source>
        <dbReference type="PROSITE" id="PS51866"/>
    </source>
</evidence>
<keyword evidence="2" id="KW-1003">Cell membrane</keyword>
<dbReference type="PROSITE" id="PS50893">
    <property type="entry name" value="ABC_TRANSPORTER_2"/>
    <property type="match status" value="1"/>
</dbReference>
<dbReference type="InterPro" id="IPR003593">
    <property type="entry name" value="AAA+_ATPase"/>
</dbReference>